<keyword evidence="4 8" id="KW-0378">Hydrolase</keyword>
<evidence type="ECO:0000256" key="3">
    <source>
        <dbReference type="ARBA" id="ARBA00022763"/>
    </source>
</evidence>
<evidence type="ECO:0000256" key="7">
    <source>
        <dbReference type="ARBA" id="ARBA00023239"/>
    </source>
</evidence>
<dbReference type="EMBL" id="JQBQ01000063">
    <property type="protein sequence ID" value="KRN86654.1"/>
    <property type="molecule type" value="Genomic_DNA"/>
</dbReference>
<reference evidence="9 10" key="1">
    <citation type="journal article" date="2015" name="Genome Announc.">
        <title>Expanding the biotechnology potential of lactobacilli through comparative genomics of 213 strains and associated genera.</title>
        <authorList>
            <person name="Sun Z."/>
            <person name="Harris H.M."/>
            <person name="McCann A."/>
            <person name="Guo C."/>
            <person name="Argimon S."/>
            <person name="Zhang W."/>
            <person name="Yang X."/>
            <person name="Jeffery I.B."/>
            <person name="Cooney J.C."/>
            <person name="Kagawa T.F."/>
            <person name="Liu W."/>
            <person name="Song Y."/>
            <person name="Salvetti E."/>
            <person name="Wrobel A."/>
            <person name="Rasinkangas P."/>
            <person name="Parkhill J."/>
            <person name="Rea M.C."/>
            <person name="O'Sullivan O."/>
            <person name="Ritari J."/>
            <person name="Douillard F.P."/>
            <person name="Paul Ross R."/>
            <person name="Yang R."/>
            <person name="Briner A.E."/>
            <person name="Felis G.E."/>
            <person name="de Vos W.M."/>
            <person name="Barrangou R."/>
            <person name="Klaenhammer T.R."/>
            <person name="Caufield P.W."/>
            <person name="Cui Y."/>
            <person name="Zhang H."/>
            <person name="O'Toole P.W."/>
        </authorList>
    </citation>
    <scope>NUCLEOTIDE SEQUENCE [LARGE SCALE GENOMIC DNA]</scope>
    <source>
        <strain evidence="9 10">DSM 16698</strain>
    </source>
</reference>
<dbReference type="GO" id="GO:0016829">
    <property type="term" value="F:lyase activity"/>
    <property type="evidence" value="ECO:0007669"/>
    <property type="project" value="UniProtKB-KW"/>
</dbReference>
<dbReference type="SUPFAM" id="SSF143081">
    <property type="entry name" value="BB1717-like"/>
    <property type="match status" value="1"/>
</dbReference>
<evidence type="ECO:0000256" key="5">
    <source>
        <dbReference type="ARBA" id="ARBA00023124"/>
    </source>
</evidence>
<comment type="caution">
    <text evidence="9">The sequence shown here is derived from an EMBL/GenBank/DDBJ whole genome shotgun (WGS) entry which is preliminary data.</text>
</comment>
<accession>A0A0R2KAX1</accession>
<protein>
    <recommendedName>
        <fullName evidence="8">Abasic site processing protein</fullName>
        <ecNumber evidence="8">3.4.-.-</ecNumber>
    </recommendedName>
</protein>
<dbReference type="AlphaFoldDB" id="A0A0R2KAX1"/>
<gene>
    <name evidence="9" type="ORF">IV44_GL001680</name>
</gene>
<evidence type="ECO:0000256" key="1">
    <source>
        <dbReference type="ARBA" id="ARBA00008136"/>
    </source>
</evidence>
<comment type="similarity">
    <text evidence="1 8">Belongs to the SOS response-associated peptidase family.</text>
</comment>
<evidence type="ECO:0000313" key="9">
    <source>
        <dbReference type="EMBL" id="KRN86654.1"/>
    </source>
</evidence>
<dbReference type="GO" id="GO:0006508">
    <property type="term" value="P:proteolysis"/>
    <property type="evidence" value="ECO:0007669"/>
    <property type="project" value="UniProtKB-KW"/>
</dbReference>
<dbReference type="EC" id="3.4.-.-" evidence="8"/>
<dbReference type="Proteomes" id="UP000051529">
    <property type="component" value="Unassembled WGS sequence"/>
</dbReference>
<evidence type="ECO:0000256" key="8">
    <source>
        <dbReference type="RuleBase" id="RU364100"/>
    </source>
</evidence>
<dbReference type="GO" id="GO:0003697">
    <property type="term" value="F:single-stranded DNA binding"/>
    <property type="evidence" value="ECO:0007669"/>
    <property type="project" value="InterPro"/>
</dbReference>
<dbReference type="PANTHER" id="PTHR13604:SF0">
    <property type="entry name" value="ABASIC SITE PROCESSING PROTEIN HMCES"/>
    <property type="match status" value="1"/>
</dbReference>
<evidence type="ECO:0000256" key="4">
    <source>
        <dbReference type="ARBA" id="ARBA00022801"/>
    </source>
</evidence>
<keyword evidence="5" id="KW-0190">Covalent protein-DNA linkage</keyword>
<keyword evidence="3" id="KW-0227">DNA damage</keyword>
<dbReference type="Pfam" id="PF02586">
    <property type="entry name" value="SRAP"/>
    <property type="match status" value="1"/>
</dbReference>
<dbReference type="GO" id="GO:0106300">
    <property type="term" value="P:protein-DNA covalent cross-linking repair"/>
    <property type="evidence" value="ECO:0007669"/>
    <property type="project" value="InterPro"/>
</dbReference>
<proteinExistence type="inferred from homology"/>
<evidence type="ECO:0000256" key="6">
    <source>
        <dbReference type="ARBA" id="ARBA00023125"/>
    </source>
</evidence>
<dbReference type="InterPro" id="IPR036590">
    <property type="entry name" value="SRAP-like"/>
</dbReference>
<keyword evidence="2 8" id="KW-0645">Protease</keyword>
<keyword evidence="6" id="KW-0238">DNA-binding</keyword>
<name>A0A0R2KAX1_LACAM</name>
<dbReference type="PATRIC" id="fig|695563.3.peg.1752"/>
<keyword evidence="7" id="KW-0456">Lyase</keyword>
<dbReference type="PANTHER" id="PTHR13604">
    <property type="entry name" value="DC12-RELATED"/>
    <property type="match status" value="1"/>
</dbReference>
<dbReference type="InterPro" id="IPR003738">
    <property type="entry name" value="SRAP"/>
</dbReference>
<evidence type="ECO:0000256" key="2">
    <source>
        <dbReference type="ARBA" id="ARBA00022670"/>
    </source>
</evidence>
<evidence type="ECO:0000313" key="10">
    <source>
        <dbReference type="Proteomes" id="UP000051529"/>
    </source>
</evidence>
<dbReference type="GO" id="GO:0008233">
    <property type="term" value="F:peptidase activity"/>
    <property type="evidence" value="ECO:0007669"/>
    <property type="project" value="UniProtKB-KW"/>
</dbReference>
<dbReference type="Gene3D" id="3.90.1680.10">
    <property type="entry name" value="SOS response associated peptidase-like"/>
    <property type="match status" value="1"/>
</dbReference>
<sequence length="202" mass="23860">MIKMCNQFRIPKLALIKQYLTEDLDLPLVEPKINDEEKDVFPNQTAPVLLYQNNQLQLVNKNWGYPSPVDANKPLFNARIERFYEPKPSMWDESFAKQRCIILASEFFEYAKNTYQADNGKKYHERYSFKSKQPITMIAGIYDHNNFAMVTTDPNSDMRPIHNRMPLVIEPSELRRWLFQNFTSLINRDSISLSVQKQPHKK</sequence>
<organism evidence="9 10">
    <name type="scientific">Lactobacillus amylovorus subsp. animalium DSM 16698</name>
    <dbReference type="NCBI Taxonomy" id="695563"/>
    <lineage>
        <taxon>Bacteria</taxon>
        <taxon>Bacillati</taxon>
        <taxon>Bacillota</taxon>
        <taxon>Bacilli</taxon>
        <taxon>Lactobacillales</taxon>
        <taxon>Lactobacillaceae</taxon>
        <taxon>Lactobacillus</taxon>
        <taxon>Lactobacillus amylovorus subsp. animalium</taxon>
    </lineage>
</organism>